<protein>
    <recommendedName>
        <fullName evidence="4">Transmembrane protein</fullName>
    </recommendedName>
</protein>
<dbReference type="EMBL" id="CYGV01001567">
    <property type="protein sequence ID" value="CUA75532.1"/>
    <property type="molecule type" value="Genomic_DNA"/>
</dbReference>
<feature type="transmembrane region" description="Helical" evidence="1">
    <location>
        <begin position="82"/>
        <end position="102"/>
    </location>
</feature>
<sequence>MSGNSTQPELNFCTTIIANPDISGIGIRISIYVGTIISLLLSLVMSDARNVAAINDIYQHTVFTSTGLIISAIIQWKTQGLSLFDGLIVTMLTSMMVGSSVVDAYKMHSVGLTGVFTHLLNATFTSYWGIQVWQNPSTFGIPLGGENCTASVETIFVVFGKNVQVTNSKLRGFALFVFGWSTTAIPMLLVGTILCVVAYAYVGLGGHEDPADRGLAIGSQYEEARPYKRFSSAKTSLAVIIYMIVTIEQMVHRNNVQAQLSTWTFGQTLALMVLLQQIMAAISLCKQESQD</sequence>
<name>A0A0K6GA98_9AGAM</name>
<feature type="transmembrane region" description="Helical" evidence="1">
    <location>
        <begin position="109"/>
        <end position="130"/>
    </location>
</feature>
<feature type="transmembrane region" description="Helical" evidence="1">
    <location>
        <begin position="235"/>
        <end position="252"/>
    </location>
</feature>
<evidence type="ECO:0000256" key="1">
    <source>
        <dbReference type="SAM" id="Phobius"/>
    </source>
</evidence>
<accession>A0A0K6GA98</accession>
<evidence type="ECO:0000313" key="3">
    <source>
        <dbReference type="Proteomes" id="UP000044841"/>
    </source>
</evidence>
<organism evidence="2 3">
    <name type="scientific">Rhizoctonia solani</name>
    <dbReference type="NCBI Taxonomy" id="456999"/>
    <lineage>
        <taxon>Eukaryota</taxon>
        <taxon>Fungi</taxon>
        <taxon>Dikarya</taxon>
        <taxon>Basidiomycota</taxon>
        <taxon>Agaricomycotina</taxon>
        <taxon>Agaricomycetes</taxon>
        <taxon>Cantharellales</taxon>
        <taxon>Ceratobasidiaceae</taxon>
        <taxon>Rhizoctonia</taxon>
    </lineage>
</organism>
<dbReference type="AlphaFoldDB" id="A0A0K6GA98"/>
<feature type="transmembrane region" description="Helical" evidence="1">
    <location>
        <begin position="173"/>
        <end position="202"/>
    </location>
</feature>
<evidence type="ECO:0000313" key="2">
    <source>
        <dbReference type="EMBL" id="CUA75532.1"/>
    </source>
</evidence>
<dbReference type="Proteomes" id="UP000044841">
    <property type="component" value="Unassembled WGS sequence"/>
</dbReference>
<keyword evidence="1" id="KW-0472">Membrane</keyword>
<feature type="transmembrane region" description="Helical" evidence="1">
    <location>
        <begin position="57"/>
        <end position="76"/>
    </location>
</feature>
<reference evidence="2 3" key="1">
    <citation type="submission" date="2015-07" db="EMBL/GenBank/DDBJ databases">
        <authorList>
            <person name="Noorani M."/>
        </authorList>
    </citation>
    <scope>NUCLEOTIDE SEQUENCE [LARGE SCALE GENOMIC DNA]</scope>
    <source>
        <strain evidence="2">BBA 69670</strain>
    </source>
</reference>
<feature type="transmembrane region" description="Helical" evidence="1">
    <location>
        <begin position="264"/>
        <end position="285"/>
    </location>
</feature>
<gene>
    <name evidence="2" type="ORF">RSOLAG22IIIB_05930</name>
</gene>
<keyword evidence="1" id="KW-0812">Transmembrane</keyword>
<feature type="transmembrane region" description="Helical" evidence="1">
    <location>
        <begin position="25"/>
        <end position="45"/>
    </location>
</feature>
<proteinExistence type="predicted"/>
<keyword evidence="1" id="KW-1133">Transmembrane helix</keyword>
<keyword evidence="3" id="KW-1185">Reference proteome</keyword>
<evidence type="ECO:0008006" key="4">
    <source>
        <dbReference type="Google" id="ProtNLM"/>
    </source>
</evidence>